<protein>
    <recommendedName>
        <fullName evidence="1">Penicillin-binding protein transpeptidase domain-containing protein</fullName>
    </recommendedName>
</protein>
<dbReference type="Gene3D" id="3.40.710.10">
    <property type="entry name" value="DD-peptidase/beta-lactamase superfamily"/>
    <property type="match status" value="1"/>
</dbReference>
<dbReference type="Pfam" id="PF00905">
    <property type="entry name" value="Transpeptidase"/>
    <property type="match status" value="1"/>
</dbReference>
<sequence length="239" mass="27579">MSDGFGTHQYVFNRSRAEKEFAPACTFQIANALIVRENNIVKNPDTIICHWDGKEGFIPQWNKDQSARTAFHSSVTWCFQELQNQIVKQMGAQSYLRAINKTSFSKEPIDPINTKVDRYLDLVSQHMPTTALNEVDFVRKVFKRQLPYAPDSYDFLAQLMLEESGKDYRLYSKTGALFDDQWQGHAWYTGYVTTKDDTWFFSTNLEVHSKDDLAKRMSITREALSKIASVPLNSLPLKK</sequence>
<comment type="caution">
    <text evidence="2">The sequence shown here is derived from an EMBL/GenBank/DDBJ whole genome shotgun (WGS) entry which is preliminary data.</text>
</comment>
<dbReference type="SUPFAM" id="SSF56601">
    <property type="entry name" value="beta-lactamase/transpeptidase-like"/>
    <property type="match status" value="1"/>
</dbReference>
<name>A0A081N9U8_9GAMM</name>
<evidence type="ECO:0000313" key="3">
    <source>
        <dbReference type="Proteomes" id="UP000028006"/>
    </source>
</evidence>
<proteinExistence type="predicted"/>
<dbReference type="Proteomes" id="UP000028006">
    <property type="component" value="Unassembled WGS sequence"/>
</dbReference>
<feature type="domain" description="Penicillin-binding protein transpeptidase" evidence="1">
    <location>
        <begin position="15"/>
        <end position="224"/>
    </location>
</feature>
<dbReference type="AlphaFoldDB" id="A0A081N9U8"/>
<evidence type="ECO:0000313" key="2">
    <source>
        <dbReference type="EMBL" id="KEQ15221.1"/>
    </source>
</evidence>
<dbReference type="InterPro" id="IPR012338">
    <property type="entry name" value="Beta-lactam/transpept-like"/>
</dbReference>
<keyword evidence="3" id="KW-1185">Reference proteome</keyword>
<gene>
    <name evidence="2" type="ORF">GZ77_00590</name>
</gene>
<dbReference type="EMBL" id="JOKG01000001">
    <property type="protein sequence ID" value="KEQ15221.1"/>
    <property type="molecule type" value="Genomic_DNA"/>
</dbReference>
<reference evidence="2 3" key="1">
    <citation type="submission" date="2014-06" db="EMBL/GenBank/DDBJ databases">
        <title>Whole Genome Sequences of Three Symbiotic Endozoicomonas Bacteria.</title>
        <authorList>
            <person name="Neave M.J."/>
            <person name="Apprill A."/>
            <person name="Voolstra C.R."/>
        </authorList>
    </citation>
    <scope>NUCLEOTIDE SEQUENCE [LARGE SCALE GENOMIC DNA]</scope>
    <source>
        <strain evidence="2 3">LMG 24815</strain>
    </source>
</reference>
<dbReference type="InterPro" id="IPR001460">
    <property type="entry name" value="PCN-bd_Tpept"/>
</dbReference>
<accession>A0A081N9U8</accession>
<dbReference type="GO" id="GO:0008658">
    <property type="term" value="F:penicillin binding"/>
    <property type="evidence" value="ECO:0007669"/>
    <property type="project" value="InterPro"/>
</dbReference>
<dbReference type="eggNOG" id="COG2602">
    <property type="taxonomic scope" value="Bacteria"/>
</dbReference>
<organism evidence="2 3">
    <name type="scientific">Endozoicomonas montiporae</name>
    <dbReference type="NCBI Taxonomy" id="1027273"/>
    <lineage>
        <taxon>Bacteria</taxon>
        <taxon>Pseudomonadati</taxon>
        <taxon>Pseudomonadota</taxon>
        <taxon>Gammaproteobacteria</taxon>
        <taxon>Oceanospirillales</taxon>
        <taxon>Endozoicomonadaceae</taxon>
        <taxon>Endozoicomonas</taxon>
    </lineage>
</organism>
<evidence type="ECO:0000259" key="1">
    <source>
        <dbReference type="Pfam" id="PF00905"/>
    </source>
</evidence>